<feature type="region of interest" description="Disordered" evidence="1">
    <location>
        <begin position="49"/>
        <end position="97"/>
    </location>
</feature>
<dbReference type="InterPro" id="IPR040387">
    <property type="entry name" value="RIN4/NOI4"/>
</dbReference>
<reference evidence="3 4" key="1">
    <citation type="submission" date="2024-02" db="EMBL/GenBank/DDBJ databases">
        <authorList>
            <person name="Vignale AGUSTIN F."/>
            <person name="Sosa J E."/>
            <person name="Modenutti C."/>
        </authorList>
    </citation>
    <scope>NUCLEOTIDE SEQUENCE [LARGE SCALE GENOMIC DNA]</scope>
</reference>
<accession>A0ABC8U0Y8</accession>
<organism evidence="3 4">
    <name type="scientific">Ilex paraguariensis</name>
    <name type="common">yerba mate</name>
    <dbReference type="NCBI Taxonomy" id="185542"/>
    <lineage>
        <taxon>Eukaryota</taxon>
        <taxon>Viridiplantae</taxon>
        <taxon>Streptophyta</taxon>
        <taxon>Embryophyta</taxon>
        <taxon>Tracheophyta</taxon>
        <taxon>Spermatophyta</taxon>
        <taxon>Magnoliopsida</taxon>
        <taxon>eudicotyledons</taxon>
        <taxon>Gunneridae</taxon>
        <taxon>Pentapetalae</taxon>
        <taxon>asterids</taxon>
        <taxon>campanulids</taxon>
        <taxon>Aquifoliales</taxon>
        <taxon>Aquifoliaceae</taxon>
        <taxon>Ilex</taxon>
    </lineage>
</organism>
<proteinExistence type="predicted"/>
<dbReference type="Pfam" id="PF05627">
    <property type="entry name" value="AvrRpt-cleavage"/>
    <property type="match status" value="1"/>
</dbReference>
<sequence length="129" mass="14057">MIVLLIGSLGESRGKVGVLIVALNTHHNTHITREGLEVKAVEFLLPSPSWERKDSSDCSHGLAPSTPGRSRLRSVTCGDETPDRSPAIPKFGEWNESDPASVEGFTHIFNRVREERQVGAGTKVLVMPT</sequence>
<dbReference type="AlphaFoldDB" id="A0ABC8U0Y8"/>
<evidence type="ECO:0000259" key="2">
    <source>
        <dbReference type="Pfam" id="PF05627"/>
    </source>
</evidence>
<evidence type="ECO:0000256" key="1">
    <source>
        <dbReference type="SAM" id="MobiDB-lite"/>
    </source>
</evidence>
<evidence type="ECO:0000313" key="4">
    <source>
        <dbReference type="Proteomes" id="UP001642360"/>
    </source>
</evidence>
<comment type="caution">
    <text evidence="3">The sequence shown here is derived from an EMBL/GenBank/DDBJ whole genome shotgun (WGS) entry which is preliminary data.</text>
</comment>
<feature type="domain" description="RIN4 pathogenic type III effector avirulence factor Avr cleavage site" evidence="2">
    <location>
        <begin position="84"/>
        <end position="117"/>
    </location>
</feature>
<protein>
    <recommendedName>
        <fullName evidence="2">RIN4 pathogenic type III effector avirulence factor Avr cleavage site domain-containing protein</fullName>
    </recommendedName>
</protein>
<dbReference type="Proteomes" id="UP001642360">
    <property type="component" value="Unassembled WGS sequence"/>
</dbReference>
<evidence type="ECO:0000313" key="3">
    <source>
        <dbReference type="EMBL" id="CAK9173717.1"/>
    </source>
</evidence>
<dbReference type="PANTHER" id="PTHR33159">
    <property type="entry name" value="RPM1-INTERACTING PROTEIN 4 (RIN4) FAMILY PROTEIN"/>
    <property type="match status" value="1"/>
</dbReference>
<dbReference type="PANTHER" id="PTHR33159:SF6">
    <property type="entry name" value="RPM1-INTERACTING PROTEIN 4"/>
    <property type="match status" value="1"/>
</dbReference>
<dbReference type="InterPro" id="IPR008700">
    <property type="entry name" value="TypeIII_avirulence_cleave"/>
</dbReference>
<gene>
    <name evidence="3" type="ORF">ILEXP_LOCUS43448</name>
</gene>
<keyword evidence="4" id="KW-1185">Reference proteome</keyword>
<name>A0ABC8U0Y8_9AQUA</name>
<dbReference type="EMBL" id="CAUOFW020006192">
    <property type="protein sequence ID" value="CAK9173717.1"/>
    <property type="molecule type" value="Genomic_DNA"/>
</dbReference>